<comment type="caution">
    <text evidence="2">The sequence shown here is derived from an EMBL/GenBank/DDBJ whole genome shotgun (WGS) entry which is preliminary data.</text>
</comment>
<organism evidence="2 3">
    <name type="scientific">Cymbomonas tetramitiformis</name>
    <dbReference type="NCBI Taxonomy" id="36881"/>
    <lineage>
        <taxon>Eukaryota</taxon>
        <taxon>Viridiplantae</taxon>
        <taxon>Chlorophyta</taxon>
        <taxon>Pyramimonadophyceae</taxon>
        <taxon>Pyramimonadales</taxon>
        <taxon>Pyramimonadaceae</taxon>
        <taxon>Cymbomonas</taxon>
    </lineage>
</organism>
<dbReference type="Proteomes" id="UP001190700">
    <property type="component" value="Unassembled WGS sequence"/>
</dbReference>
<dbReference type="PANTHER" id="PTHR12858">
    <property type="entry name" value="RIBOSOME BIOGENESIS PROTEIN"/>
    <property type="match status" value="1"/>
</dbReference>
<dbReference type="InterPro" id="IPR007034">
    <property type="entry name" value="BMS1_TSR1_C"/>
</dbReference>
<dbReference type="InterPro" id="IPR039761">
    <property type="entry name" value="Bms1/Tsr1"/>
</dbReference>
<proteinExistence type="predicted"/>
<dbReference type="GO" id="GO:0005525">
    <property type="term" value="F:GTP binding"/>
    <property type="evidence" value="ECO:0007669"/>
    <property type="project" value="TreeGrafter"/>
</dbReference>
<protein>
    <recommendedName>
        <fullName evidence="1">Ribosome biogenesis protein BMS1/TSR1 C-terminal domain-containing protein</fullName>
    </recommendedName>
</protein>
<feature type="domain" description="Ribosome biogenesis protein BMS1/TSR1 C-terminal" evidence="1">
    <location>
        <begin position="20"/>
        <end position="320"/>
    </location>
</feature>
<dbReference type="PANTHER" id="PTHR12858:SF1">
    <property type="entry name" value="PRE-RRNA-PROCESSING PROTEIN TSR1 HOMOLOG"/>
    <property type="match status" value="1"/>
</dbReference>
<gene>
    <name evidence="2" type="ORF">CYMTET_25708</name>
</gene>
<dbReference type="GO" id="GO:0030688">
    <property type="term" value="C:preribosome, small subunit precursor"/>
    <property type="evidence" value="ECO:0007669"/>
    <property type="project" value="TreeGrafter"/>
</dbReference>
<dbReference type="GO" id="GO:0000462">
    <property type="term" value="P:maturation of SSU-rRNA from tricistronic rRNA transcript (SSU-rRNA, 5.8S rRNA, LSU-rRNA)"/>
    <property type="evidence" value="ECO:0007669"/>
    <property type="project" value="TreeGrafter"/>
</dbReference>
<dbReference type="GO" id="GO:0003924">
    <property type="term" value="F:GTPase activity"/>
    <property type="evidence" value="ECO:0007669"/>
    <property type="project" value="TreeGrafter"/>
</dbReference>
<name>A0AAE0KYN3_9CHLO</name>
<dbReference type="GO" id="GO:0000479">
    <property type="term" value="P:endonucleolytic cleavage of tricistronic rRNA transcript (SSU-rRNA, 5.8S rRNA, LSU-rRNA)"/>
    <property type="evidence" value="ECO:0007669"/>
    <property type="project" value="TreeGrafter"/>
</dbReference>
<accession>A0AAE0KYN3</accession>
<sequence>MRQARRRDRAEAEELEFPDEVETPFETPARQRFARFRGLKSFRTSPWDNKESLPPEYGRIFAFSSFKRAMKTAKIHAAELQNSLQSVPVGTYVRVQVQGVPPQAAQKLLAGAGGTGRALGATPLIMCGLLEHESKLTVLHVSAQKAQSFTDPVKSKDKLVFHVGFRQFTSRPLYSTDALNADKHKFEKFLHHGAPSVASFYAPITFPNAPVLAFQTDPGGGQGDLVFTGSLRGADPDRIVLKRIILTGIPYKVHKRKVTVQYMFYRPEDVRWFRPVECWTKYGRRGRIKEPVGTHGRMKCLFDGAVQQRDTVCISLYKRVFPPFPKEDVLGEPSMQ</sequence>
<evidence type="ECO:0000313" key="3">
    <source>
        <dbReference type="Proteomes" id="UP001190700"/>
    </source>
</evidence>
<dbReference type="Pfam" id="PF04950">
    <property type="entry name" value="RIBIOP_C"/>
    <property type="match status" value="1"/>
</dbReference>
<reference evidence="2 3" key="1">
    <citation type="journal article" date="2015" name="Genome Biol. Evol.">
        <title>Comparative Genomics of a Bacterivorous Green Alga Reveals Evolutionary Causalities and Consequences of Phago-Mixotrophic Mode of Nutrition.</title>
        <authorList>
            <person name="Burns J.A."/>
            <person name="Paasch A."/>
            <person name="Narechania A."/>
            <person name="Kim E."/>
        </authorList>
    </citation>
    <scope>NUCLEOTIDE SEQUENCE [LARGE SCALE GENOMIC DNA]</scope>
    <source>
        <strain evidence="2 3">PLY_AMNH</strain>
    </source>
</reference>
<keyword evidence="3" id="KW-1185">Reference proteome</keyword>
<dbReference type="EMBL" id="LGRX02013793">
    <property type="protein sequence ID" value="KAK3265621.1"/>
    <property type="molecule type" value="Genomic_DNA"/>
</dbReference>
<evidence type="ECO:0000259" key="1">
    <source>
        <dbReference type="SMART" id="SM01362"/>
    </source>
</evidence>
<dbReference type="AlphaFoldDB" id="A0AAE0KYN3"/>
<dbReference type="GO" id="GO:0034511">
    <property type="term" value="F:U3 snoRNA binding"/>
    <property type="evidence" value="ECO:0007669"/>
    <property type="project" value="TreeGrafter"/>
</dbReference>
<dbReference type="SMART" id="SM01362">
    <property type="entry name" value="DUF663"/>
    <property type="match status" value="1"/>
</dbReference>
<evidence type="ECO:0000313" key="2">
    <source>
        <dbReference type="EMBL" id="KAK3265621.1"/>
    </source>
</evidence>